<evidence type="ECO:0000259" key="11">
    <source>
        <dbReference type="Pfam" id="PF01583"/>
    </source>
</evidence>
<dbReference type="PANTHER" id="PTHR11055">
    <property type="entry name" value="BIFUNCTIONAL 3'-PHOSPHOADENOSINE 5'-PHOSPHOSULFATE SYNTHASE"/>
    <property type="match status" value="1"/>
</dbReference>
<evidence type="ECO:0000256" key="10">
    <source>
        <dbReference type="RuleBase" id="RU004347"/>
    </source>
</evidence>
<keyword evidence="13" id="KW-1185">Reference proteome</keyword>
<feature type="binding site" evidence="9">
    <location>
        <begin position="32"/>
        <end position="39"/>
    </location>
    <ligand>
        <name>ATP</name>
        <dbReference type="ChEBI" id="CHEBI:30616"/>
    </ligand>
</feature>
<dbReference type="RefSeq" id="WP_091656909.1">
    <property type="nucleotide sequence ID" value="NZ_FONT01000001.1"/>
</dbReference>
<gene>
    <name evidence="9" type="primary">cysC</name>
    <name evidence="12" type="ORF">SAMN05192532_101509</name>
</gene>
<feature type="domain" description="APS kinase" evidence="11">
    <location>
        <begin position="24"/>
        <end position="173"/>
    </location>
</feature>
<organism evidence="12 13">
    <name type="scientific">Alteribacillus iranensis</name>
    <dbReference type="NCBI Taxonomy" id="930128"/>
    <lineage>
        <taxon>Bacteria</taxon>
        <taxon>Bacillati</taxon>
        <taxon>Bacillota</taxon>
        <taxon>Bacilli</taxon>
        <taxon>Bacillales</taxon>
        <taxon>Bacillaceae</taxon>
        <taxon>Alteribacillus</taxon>
    </lineage>
</organism>
<dbReference type="GO" id="GO:0070814">
    <property type="term" value="P:hydrogen sulfide biosynthetic process"/>
    <property type="evidence" value="ECO:0007669"/>
    <property type="project" value="UniProtKB-UniRule"/>
</dbReference>
<accession>A0A1I2A095</accession>
<dbReference type="NCBIfam" id="NF003013">
    <property type="entry name" value="PRK03846.1"/>
    <property type="match status" value="1"/>
</dbReference>
<dbReference type="Pfam" id="PF01583">
    <property type="entry name" value="APS_kinase"/>
    <property type="match status" value="1"/>
</dbReference>
<feature type="active site" description="Phosphoserine intermediate" evidence="9">
    <location>
        <position position="106"/>
    </location>
</feature>
<evidence type="ECO:0000256" key="9">
    <source>
        <dbReference type="HAMAP-Rule" id="MF_00065"/>
    </source>
</evidence>
<comment type="pathway">
    <text evidence="3 9 10">Sulfur metabolism; hydrogen sulfide biosynthesis; sulfite from sulfate: step 2/3.</text>
</comment>
<evidence type="ECO:0000256" key="5">
    <source>
        <dbReference type="ARBA" id="ARBA00022679"/>
    </source>
</evidence>
<comment type="catalytic activity">
    <reaction evidence="1 9 10">
        <text>adenosine 5'-phosphosulfate + ATP = 3'-phosphoadenylyl sulfate + ADP + H(+)</text>
        <dbReference type="Rhea" id="RHEA:24152"/>
        <dbReference type="ChEBI" id="CHEBI:15378"/>
        <dbReference type="ChEBI" id="CHEBI:30616"/>
        <dbReference type="ChEBI" id="CHEBI:58243"/>
        <dbReference type="ChEBI" id="CHEBI:58339"/>
        <dbReference type="ChEBI" id="CHEBI:456216"/>
        <dbReference type="EC" id="2.7.1.25"/>
    </reaction>
</comment>
<proteinExistence type="inferred from homology"/>
<evidence type="ECO:0000256" key="1">
    <source>
        <dbReference type="ARBA" id="ARBA00001823"/>
    </source>
</evidence>
<name>A0A1I2A095_9BACI</name>
<dbReference type="CDD" id="cd02027">
    <property type="entry name" value="APSK"/>
    <property type="match status" value="1"/>
</dbReference>
<evidence type="ECO:0000256" key="8">
    <source>
        <dbReference type="ARBA" id="ARBA00022840"/>
    </source>
</evidence>
<dbReference type="GO" id="GO:0000103">
    <property type="term" value="P:sulfate assimilation"/>
    <property type="evidence" value="ECO:0007669"/>
    <property type="project" value="UniProtKB-UniRule"/>
</dbReference>
<keyword evidence="8 9" id="KW-0067">ATP-binding</keyword>
<dbReference type="AlphaFoldDB" id="A0A1I2A095"/>
<dbReference type="UniPathway" id="UPA00140">
    <property type="reaction ID" value="UER00205"/>
</dbReference>
<dbReference type="SUPFAM" id="SSF52540">
    <property type="entry name" value="P-loop containing nucleoside triphosphate hydrolases"/>
    <property type="match status" value="1"/>
</dbReference>
<dbReference type="Gene3D" id="3.40.50.300">
    <property type="entry name" value="P-loop containing nucleotide triphosphate hydrolases"/>
    <property type="match status" value="1"/>
</dbReference>
<evidence type="ECO:0000256" key="6">
    <source>
        <dbReference type="ARBA" id="ARBA00022741"/>
    </source>
</evidence>
<evidence type="ECO:0000256" key="7">
    <source>
        <dbReference type="ARBA" id="ARBA00022777"/>
    </source>
</evidence>
<dbReference type="NCBIfam" id="TIGR00455">
    <property type="entry name" value="apsK"/>
    <property type="match status" value="1"/>
</dbReference>
<evidence type="ECO:0000313" key="13">
    <source>
        <dbReference type="Proteomes" id="UP000199516"/>
    </source>
</evidence>
<comment type="function">
    <text evidence="2 9 10">Catalyzes the synthesis of activated sulfate.</text>
</comment>
<evidence type="ECO:0000256" key="2">
    <source>
        <dbReference type="ARBA" id="ARBA00002632"/>
    </source>
</evidence>
<evidence type="ECO:0000313" key="12">
    <source>
        <dbReference type="EMBL" id="SFE36343.1"/>
    </source>
</evidence>
<dbReference type="PANTHER" id="PTHR11055:SF1">
    <property type="entry name" value="PAPS SYNTHETASE, ISOFORM D"/>
    <property type="match status" value="1"/>
</dbReference>
<keyword evidence="6 9" id="KW-0547">Nucleotide-binding</keyword>
<keyword evidence="7 9" id="KW-0418">Kinase</keyword>
<dbReference type="FunFam" id="3.40.50.300:FF:000212">
    <property type="entry name" value="Adenylyl-sulfate kinase"/>
    <property type="match status" value="1"/>
</dbReference>
<protein>
    <recommendedName>
        <fullName evidence="9 10">Adenylyl-sulfate kinase</fullName>
        <ecNumber evidence="9 10">2.7.1.25</ecNumber>
    </recommendedName>
    <alternativeName>
        <fullName evidence="9">APS kinase</fullName>
    </alternativeName>
    <alternativeName>
        <fullName evidence="9">ATP adenosine-5'-phosphosulfate 3'-phosphotransferase</fullName>
    </alternativeName>
    <alternativeName>
        <fullName evidence="9">Adenosine-5'-phosphosulfate kinase</fullName>
    </alternativeName>
</protein>
<dbReference type="InterPro" id="IPR059117">
    <property type="entry name" value="APS_kinase_dom"/>
</dbReference>
<keyword evidence="9" id="KW-0597">Phosphoprotein</keyword>
<sequence length="197" mass="22128">MSSNIVWHGSSVSKKERQNKNGHKSFVLWFTGLSGSGKSTLANALTRELFEDGKAVYVLDGDNIRHGLNKDLGFGAADRKENIRRIGETAKLFVDAGVITAAAFISPYQEDRENVRNLLEEDEFIEVYVKCRLETCEKRDPKGLYKKARDGHITNFTGVDSPYEEPSDPEITIETDNHSIEQSITLIKTHLKEKGLL</sequence>
<reference evidence="12 13" key="1">
    <citation type="submission" date="2016-10" db="EMBL/GenBank/DDBJ databases">
        <authorList>
            <person name="de Groot N.N."/>
        </authorList>
    </citation>
    <scope>NUCLEOTIDE SEQUENCE [LARGE SCALE GENOMIC DNA]</scope>
    <source>
        <strain evidence="12 13">DSM 23995</strain>
    </source>
</reference>
<dbReference type="EC" id="2.7.1.25" evidence="9 10"/>
<dbReference type="InterPro" id="IPR002891">
    <property type="entry name" value="APS"/>
</dbReference>
<comment type="similarity">
    <text evidence="4 9 10">Belongs to the APS kinase family.</text>
</comment>
<evidence type="ECO:0000256" key="3">
    <source>
        <dbReference type="ARBA" id="ARBA00004806"/>
    </source>
</evidence>
<dbReference type="HAMAP" id="MF_00065">
    <property type="entry name" value="Adenylyl_sulf_kinase"/>
    <property type="match status" value="1"/>
</dbReference>
<dbReference type="EMBL" id="FONT01000001">
    <property type="protein sequence ID" value="SFE36343.1"/>
    <property type="molecule type" value="Genomic_DNA"/>
</dbReference>
<dbReference type="InterPro" id="IPR027417">
    <property type="entry name" value="P-loop_NTPase"/>
</dbReference>
<dbReference type="GO" id="GO:0005524">
    <property type="term" value="F:ATP binding"/>
    <property type="evidence" value="ECO:0007669"/>
    <property type="project" value="UniProtKB-UniRule"/>
</dbReference>
<dbReference type="OrthoDB" id="9804504at2"/>
<dbReference type="Proteomes" id="UP000199516">
    <property type="component" value="Unassembled WGS sequence"/>
</dbReference>
<keyword evidence="5 9" id="KW-0808">Transferase</keyword>
<dbReference type="GO" id="GO:0004020">
    <property type="term" value="F:adenylylsulfate kinase activity"/>
    <property type="evidence" value="ECO:0007669"/>
    <property type="project" value="UniProtKB-UniRule"/>
</dbReference>
<evidence type="ECO:0000256" key="4">
    <source>
        <dbReference type="ARBA" id="ARBA00007008"/>
    </source>
</evidence>
<dbReference type="STRING" id="930128.SAMN05192532_101509"/>